<evidence type="ECO:0008006" key="4">
    <source>
        <dbReference type="Google" id="ProtNLM"/>
    </source>
</evidence>
<protein>
    <recommendedName>
        <fullName evidence="4">Pyridoxamine 5'-phosphate oxidase-like protein</fullName>
    </recommendedName>
</protein>
<feature type="region of interest" description="Disordered" evidence="1">
    <location>
        <begin position="140"/>
        <end position="182"/>
    </location>
</feature>
<feature type="compositionally biased region" description="Polar residues" evidence="1">
    <location>
        <begin position="140"/>
        <end position="154"/>
    </location>
</feature>
<dbReference type="OrthoDB" id="3627140at2"/>
<reference evidence="2 3" key="1">
    <citation type="submission" date="2019-07" db="EMBL/GenBank/DDBJ databases">
        <title>R&amp;d 2014.</title>
        <authorList>
            <person name="Klenk H.-P."/>
        </authorList>
    </citation>
    <scope>NUCLEOTIDE SEQUENCE [LARGE SCALE GENOMIC DNA]</scope>
    <source>
        <strain evidence="2 3">DSM 43194</strain>
    </source>
</reference>
<evidence type="ECO:0000313" key="2">
    <source>
        <dbReference type="EMBL" id="TWH18616.1"/>
    </source>
</evidence>
<sequence length="182" mass="18927">MEPADLTHHDCVALIGDRARHVTAAISVDGGAPVPLAAYACPGGDLLVPTGTDPTLSRAAVSRPVSVEFTGPGGDDADELGGLWTISGTGLARRITHRDRPADEHPHAMLYAFDNGIRVLMARLSGYRLPTAAIPVQRTTTPATVSTNGSTTAATGDDWPTVLVGTRANGDGEHEKSRAGRE</sequence>
<evidence type="ECO:0000256" key="1">
    <source>
        <dbReference type="SAM" id="MobiDB-lite"/>
    </source>
</evidence>
<gene>
    <name evidence="2" type="ORF">JD82_00436</name>
</gene>
<accession>A0A660C5I9</accession>
<organism evidence="2 3">
    <name type="scientific">Prauserella rugosa</name>
    <dbReference type="NCBI Taxonomy" id="43354"/>
    <lineage>
        <taxon>Bacteria</taxon>
        <taxon>Bacillati</taxon>
        <taxon>Actinomycetota</taxon>
        <taxon>Actinomycetes</taxon>
        <taxon>Pseudonocardiales</taxon>
        <taxon>Pseudonocardiaceae</taxon>
        <taxon>Prauserella</taxon>
    </lineage>
</organism>
<dbReference type="Proteomes" id="UP000317303">
    <property type="component" value="Unassembled WGS sequence"/>
</dbReference>
<dbReference type="AlphaFoldDB" id="A0A660C5I9"/>
<comment type="caution">
    <text evidence="2">The sequence shown here is derived from an EMBL/GenBank/DDBJ whole genome shotgun (WGS) entry which is preliminary data.</text>
</comment>
<name>A0A660C5I9_9PSEU</name>
<feature type="compositionally biased region" description="Basic and acidic residues" evidence="1">
    <location>
        <begin position="170"/>
        <end position="182"/>
    </location>
</feature>
<dbReference type="RefSeq" id="WP_145600306.1">
    <property type="nucleotide sequence ID" value="NZ_JOIJ01000036.1"/>
</dbReference>
<evidence type="ECO:0000313" key="3">
    <source>
        <dbReference type="Proteomes" id="UP000317303"/>
    </source>
</evidence>
<dbReference type="EMBL" id="VLJV01000001">
    <property type="protein sequence ID" value="TWH18616.1"/>
    <property type="molecule type" value="Genomic_DNA"/>
</dbReference>
<keyword evidence="3" id="KW-1185">Reference proteome</keyword>
<proteinExistence type="predicted"/>